<name>A0A0N9WTA5_PSEFL</name>
<keyword evidence="5" id="KW-0648">Protein biosynthesis</keyword>
<evidence type="ECO:0000259" key="7">
    <source>
        <dbReference type="PROSITE" id="PS50862"/>
    </source>
</evidence>
<reference evidence="9" key="1">
    <citation type="submission" date="2015-09" db="EMBL/GenBank/DDBJ databases">
        <title>Whole genome sequence of Pseudomonas fluorescens FW300-N2E3.</title>
        <authorList>
            <person name="Ray J."/>
            <person name="Melnyk R."/>
            <person name="Deutschbauer A."/>
        </authorList>
    </citation>
    <scope>NUCLEOTIDE SEQUENCE [LARGE SCALE GENOMIC DNA]</scope>
    <source>
        <strain evidence="9">FW300-N2E3</strain>
    </source>
</reference>
<feature type="domain" description="Aminoacyl-transfer RNA synthetases class-II family profile" evidence="7">
    <location>
        <begin position="1"/>
        <end position="289"/>
    </location>
</feature>
<dbReference type="PRINTS" id="PR01043">
    <property type="entry name" value="TRNASYNTHGLY"/>
</dbReference>
<evidence type="ECO:0000313" key="9">
    <source>
        <dbReference type="Proteomes" id="UP000066487"/>
    </source>
</evidence>
<evidence type="ECO:0000256" key="1">
    <source>
        <dbReference type="ARBA" id="ARBA00022490"/>
    </source>
</evidence>
<dbReference type="SUPFAM" id="SSF52954">
    <property type="entry name" value="Class II aaRS ABD-related"/>
    <property type="match status" value="1"/>
</dbReference>
<dbReference type="SUPFAM" id="SSF55681">
    <property type="entry name" value="Class II aaRS and biotin synthetases"/>
    <property type="match status" value="1"/>
</dbReference>
<dbReference type="InterPro" id="IPR004154">
    <property type="entry name" value="Anticodon-bd"/>
</dbReference>
<evidence type="ECO:0000256" key="6">
    <source>
        <dbReference type="ARBA" id="ARBA00023146"/>
    </source>
</evidence>
<dbReference type="PROSITE" id="PS50862">
    <property type="entry name" value="AA_TRNA_LIGASE_II"/>
    <property type="match status" value="1"/>
</dbReference>
<dbReference type="PANTHER" id="PTHR10745:SF8">
    <property type="entry name" value="DNA POLYMERASE SUBUNIT GAMMA-2, MITOCHONDRIAL"/>
    <property type="match status" value="1"/>
</dbReference>
<keyword evidence="3" id="KW-0547">Nucleotide-binding</keyword>
<dbReference type="Gene3D" id="3.40.50.800">
    <property type="entry name" value="Anticodon-binding domain"/>
    <property type="match status" value="1"/>
</dbReference>
<reference evidence="8 9" key="2">
    <citation type="journal article" date="2018" name="Nature">
        <title>Mutant phenotypes for thousands of bacterial genes of unknown function.</title>
        <authorList>
            <person name="Price M.N."/>
            <person name="Wetmore K.M."/>
            <person name="Waters R.J."/>
            <person name="Callaghan M."/>
            <person name="Ray J."/>
            <person name="Liu H."/>
            <person name="Kuehl J.V."/>
            <person name="Melnyk R.A."/>
            <person name="Lamson J.S."/>
            <person name="Suh Y."/>
            <person name="Carlson H.K."/>
            <person name="Esquivel Z."/>
            <person name="Sadeeshkumar H."/>
            <person name="Chakraborty R."/>
            <person name="Zane G.M."/>
            <person name="Rubin B.E."/>
            <person name="Wall J.D."/>
            <person name="Visel A."/>
            <person name="Bristow J."/>
            <person name="Blow M.J."/>
            <person name="Arkin A.P."/>
            <person name="Deutschbauer A.M."/>
        </authorList>
    </citation>
    <scope>NUCLEOTIDE SEQUENCE [LARGE SCALE GENOMIC DNA]</scope>
    <source>
        <strain evidence="8 9">FW300-N2E3</strain>
    </source>
</reference>
<accession>A0A0N9WTA5</accession>
<protein>
    <recommendedName>
        <fullName evidence="7">Aminoacyl-transfer RNA synthetases class-II family profile domain-containing protein</fullName>
    </recommendedName>
</protein>
<keyword evidence="6" id="KW-0030">Aminoacyl-tRNA synthetase</keyword>
<keyword evidence="2" id="KW-0436">Ligase</keyword>
<dbReference type="GO" id="GO:0004820">
    <property type="term" value="F:glycine-tRNA ligase activity"/>
    <property type="evidence" value="ECO:0007669"/>
    <property type="project" value="TreeGrafter"/>
</dbReference>
<evidence type="ECO:0000256" key="2">
    <source>
        <dbReference type="ARBA" id="ARBA00022598"/>
    </source>
</evidence>
<keyword evidence="1" id="KW-0963">Cytoplasm</keyword>
<dbReference type="EMBL" id="CP012830">
    <property type="protein sequence ID" value="ALI01123.1"/>
    <property type="molecule type" value="Genomic_DNA"/>
</dbReference>
<proteinExistence type="predicted"/>
<dbReference type="Pfam" id="PF03129">
    <property type="entry name" value="HGTP_anticodon"/>
    <property type="match status" value="1"/>
</dbReference>
<dbReference type="Pfam" id="PF00587">
    <property type="entry name" value="tRNA-synt_2b"/>
    <property type="match status" value="1"/>
</dbReference>
<evidence type="ECO:0000313" key="8">
    <source>
        <dbReference type="EMBL" id="ALI01123.1"/>
    </source>
</evidence>
<evidence type="ECO:0000256" key="3">
    <source>
        <dbReference type="ARBA" id="ARBA00022741"/>
    </source>
</evidence>
<dbReference type="PANTHER" id="PTHR10745">
    <property type="entry name" value="GLYCYL-TRNA SYNTHETASE/DNA POLYMERASE SUBUNIT GAMMA-2"/>
    <property type="match status" value="1"/>
</dbReference>
<evidence type="ECO:0000256" key="5">
    <source>
        <dbReference type="ARBA" id="ARBA00022917"/>
    </source>
</evidence>
<dbReference type="RefSeq" id="WP_054594546.1">
    <property type="nucleotide sequence ID" value="NZ_CP012830.1"/>
</dbReference>
<evidence type="ECO:0000256" key="4">
    <source>
        <dbReference type="ARBA" id="ARBA00022840"/>
    </source>
</evidence>
<dbReference type="GO" id="GO:0006426">
    <property type="term" value="P:glycyl-tRNA aminoacylation"/>
    <property type="evidence" value="ECO:0007669"/>
    <property type="project" value="TreeGrafter"/>
</dbReference>
<dbReference type="InterPro" id="IPR006195">
    <property type="entry name" value="aa-tRNA-synth_II"/>
</dbReference>
<dbReference type="InterPro" id="IPR027031">
    <property type="entry name" value="Gly-tRNA_synthase/POLG2"/>
</dbReference>
<dbReference type="Proteomes" id="UP000066487">
    <property type="component" value="Chromosome"/>
</dbReference>
<dbReference type="AlphaFoldDB" id="A0A0N9WTA5"/>
<dbReference type="Gene3D" id="3.30.930.10">
    <property type="entry name" value="Bira Bifunctional Protein, Domain 2"/>
    <property type="match status" value="1"/>
</dbReference>
<keyword evidence="4" id="KW-0067">ATP-binding</keyword>
<organism evidence="8 9">
    <name type="scientific">Pseudomonas fluorescens</name>
    <dbReference type="NCBI Taxonomy" id="294"/>
    <lineage>
        <taxon>Bacteria</taxon>
        <taxon>Pseudomonadati</taxon>
        <taxon>Pseudomonadota</taxon>
        <taxon>Gammaproteobacteria</taxon>
        <taxon>Pseudomonadales</taxon>
        <taxon>Pseudomonadaceae</taxon>
        <taxon>Pseudomonas</taxon>
    </lineage>
</organism>
<sequence length="390" mass="44169">MPGIFDYGPLGAEIKIHLRKAWWQAMVYDRDDVYGIEAALLTSPLLHEHSGFLGANYEEFGVFETRIKDENNNLSPCHLRVTTAQHSFANFDNVVEWTHPSLPFGIAQIGKAFRNEQQVTDFPVRMREFEQMELQYFVPTENTQEWHEFWLKQRLDWWEQQGINLQNLIVDDVVADELAHYSSKTYDIHYKQPNGDIFEIEGIADRGDFDCGSHSGSQDKLHLSSSVLPNNVSTALMAITQPGTETLIAPCAIEPAAGVDRGLMAVLFESFVRVDSSDGTSRVVLRIKPHLAPVKACLHIPNSNAILSIESASIIKHRLQRLAAGKIVIEIGGDKQKVTKYHDEVGTPFLITLEDSMLNDNIVIVRERDTGVTEHMPIEQFYIRFESIYS</sequence>
<dbReference type="InterPro" id="IPR036621">
    <property type="entry name" value="Anticodon-bd_dom_sf"/>
</dbReference>
<dbReference type="InterPro" id="IPR002314">
    <property type="entry name" value="aa-tRNA-synt_IIb"/>
</dbReference>
<dbReference type="GO" id="GO:0005737">
    <property type="term" value="C:cytoplasm"/>
    <property type="evidence" value="ECO:0007669"/>
    <property type="project" value="TreeGrafter"/>
</dbReference>
<dbReference type="GO" id="GO:0005524">
    <property type="term" value="F:ATP binding"/>
    <property type="evidence" value="ECO:0007669"/>
    <property type="project" value="UniProtKB-KW"/>
</dbReference>
<gene>
    <name evidence="8" type="ORF">AO353_08635</name>
</gene>
<dbReference type="InterPro" id="IPR045864">
    <property type="entry name" value="aa-tRNA-synth_II/BPL/LPL"/>
</dbReference>